<evidence type="ECO:0000256" key="1">
    <source>
        <dbReference type="SAM" id="SignalP"/>
    </source>
</evidence>
<dbReference type="Proteomes" id="UP000306196">
    <property type="component" value="Unassembled WGS sequence"/>
</dbReference>
<organism evidence="3 4">
    <name type="scientific">Phragmitibacter flavus</name>
    <dbReference type="NCBI Taxonomy" id="2576071"/>
    <lineage>
        <taxon>Bacteria</taxon>
        <taxon>Pseudomonadati</taxon>
        <taxon>Verrucomicrobiota</taxon>
        <taxon>Verrucomicrobiia</taxon>
        <taxon>Verrucomicrobiales</taxon>
        <taxon>Verrucomicrobiaceae</taxon>
        <taxon>Phragmitibacter</taxon>
    </lineage>
</organism>
<gene>
    <name evidence="3" type="ORF">FEM03_11645</name>
</gene>
<feature type="chain" id="PRO_5024417169" evidence="1">
    <location>
        <begin position="22"/>
        <end position="386"/>
    </location>
</feature>
<sequence length="386" mass="42559">MKSSARLFLLLVLLTGSLLQAETKKPVSLTSALLPFVDKNELAGAVMLVANKSRIITIETVGRADIAADRPMAKDDLFWIASMTKPMTAAAFMMLVDEGKVKLGDRVTKHLPEFREQMVIAKKDDDQILLKKPKQPILIRHLLNHTSGLPFTSALEIPTLDMLRLETAVRSYAAAPLLSEPGTTYLYSNEGINTLGRIIEIISGMSYQEFMQKRLLEPLSMKDTTFFPSEEQLKRLVKTYKPKPGSKSALEETRTGYLRFPLSDPARQPMPGGGLFSTAEDVAHFCQMILNNGTFRGQRLLSEESVSQMITRQTPETLKESYGYGFTVSDHGVGHGGALSTNMTIIPSMNFISIYLVQHEGFPGQGKTAGGAFISTALNLYGPLRP</sequence>
<dbReference type="InterPro" id="IPR050789">
    <property type="entry name" value="Diverse_Enzym_Activities"/>
</dbReference>
<dbReference type="RefSeq" id="WP_138086437.1">
    <property type="nucleotide sequence ID" value="NZ_VAUV01000008.1"/>
</dbReference>
<keyword evidence="1" id="KW-0732">Signal</keyword>
<dbReference type="PANTHER" id="PTHR43283:SF3">
    <property type="entry name" value="BETA-LACTAMASE FAMILY PROTEIN (AFU_ORTHOLOGUE AFUA_5G07500)"/>
    <property type="match status" value="1"/>
</dbReference>
<dbReference type="PANTHER" id="PTHR43283">
    <property type="entry name" value="BETA-LACTAMASE-RELATED"/>
    <property type="match status" value="1"/>
</dbReference>
<dbReference type="InterPro" id="IPR001466">
    <property type="entry name" value="Beta-lactam-related"/>
</dbReference>
<feature type="domain" description="Beta-lactamase-related" evidence="2">
    <location>
        <begin position="35"/>
        <end position="363"/>
    </location>
</feature>
<protein>
    <submittedName>
        <fullName evidence="3">Beta-lactamase family protein</fullName>
    </submittedName>
</protein>
<dbReference type="InterPro" id="IPR012338">
    <property type="entry name" value="Beta-lactam/transpept-like"/>
</dbReference>
<accession>A0A5R8KDK5</accession>
<name>A0A5R8KDK5_9BACT</name>
<dbReference type="Pfam" id="PF00144">
    <property type="entry name" value="Beta-lactamase"/>
    <property type="match status" value="1"/>
</dbReference>
<dbReference type="Gene3D" id="3.40.710.10">
    <property type="entry name" value="DD-peptidase/beta-lactamase superfamily"/>
    <property type="match status" value="1"/>
</dbReference>
<evidence type="ECO:0000259" key="2">
    <source>
        <dbReference type="Pfam" id="PF00144"/>
    </source>
</evidence>
<dbReference type="AlphaFoldDB" id="A0A5R8KDK5"/>
<evidence type="ECO:0000313" key="3">
    <source>
        <dbReference type="EMBL" id="TLD70381.1"/>
    </source>
</evidence>
<dbReference type="EMBL" id="VAUV01000008">
    <property type="protein sequence ID" value="TLD70381.1"/>
    <property type="molecule type" value="Genomic_DNA"/>
</dbReference>
<dbReference type="OrthoDB" id="9770183at2"/>
<dbReference type="SUPFAM" id="SSF56601">
    <property type="entry name" value="beta-lactamase/transpeptidase-like"/>
    <property type="match status" value="1"/>
</dbReference>
<keyword evidence="4" id="KW-1185">Reference proteome</keyword>
<reference evidence="3 4" key="1">
    <citation type="submission" date="2019-05" db="EMBL/GenBank/DDBJ databases">
        <title>Verrucobacter flavum gen. nov., sp. nov. a new member of the family Verrucomicrobiaceae.</title>
        <authorList>
            <person name="Szuroczki S."/>
            <person name="Abbaszade G."/>
            <person name="Szabo A."/>
            <person name="Felfoldi T."/>
            <person name="Schumann P."/>
            <person name="Boka K."/>
            <person name="Keki Z."/>
            <person name="Toumi M."/>
            <person name="Toth E."/>
        </authorList>
    </citation>
    <scope>NUCLEOTIDE SEQUENCE [LARGE SCALE GENOMIC DNA]</scope>
    <source>
        <strain evidence="3 4">MG-N-17</strain>
    </source>
</reference>
<comment type="caution">
    <text evidence="3">The sequence shown here is derived from an EMBL/GenBank/DDBJ whole genome shotgun (WGS) entry which is preliminary data.</text>
</comment>
<evidence type="ECO:0000313" key="4">
    <source>
        <dbReference type="Proteomes" id="UP000306196"/>
    </source>
</evidence>
<feature type="signal peptide" evidence="1">
    <location>
        <begin position="1"/>
        <end position="21"/>
    </location>
</feature>
<proteinExistence type="predicted"/>